<evidence type="ECO:0000256" key="5">
    <source>
        <dbReference type="ARBA" id="ARBA00023134"/>
    </source>
</evidence>
<dbReference type="InterPro" id="IPR031168">
    <property type="entry name" value="G_TrmE"/>
</dbReference>
<keyword evidence="6" id="KW-0378">Hydrolase</keyword>
<dbReference type="Pfam" id="PF01926">
    <property type="entry name" value="MMR_HSR1"/>
    <property type="match status" value="1"/>
</dbReference>
<dbReference type="NCBIfam" id="TIGR00231">
    <property type="entry name" value="small_GTP"/>
    <property type="match status" value="1"/>
</dbReference>
<dbReference type="InParanoid" id="A0A5Q0BQX4"/>
<dbReference type="GO" id="GO:0005525">
    <property type="term" value="F:GTP binding"/>
    <property type="evidence" value="ECO:0007669"/>
    <property type="project" value="UniProtKB-UniRule"/>
</dbReference>
<keyword evidence="3 6" id="KW-0547">Nucleotide-binding</keyword>
<dbReference type="InterPro" id="IPR005225">
    <property type="entry name" value="Small_GTP-bd"/>
</dbReference>
<sequence length="449" mass="49125">MNQETIAAIATPAGRGGIGVVRISGELVRQLMQPLLGREIAPRQACYTPFHDESGCVADTGIALYFPAPHSFTGEDILELQCHGSPMVLDILLRALQTLGVRLARPGEFALRAFLNGKIDLAQAEAISDLIESSTEAAARSAQNTLQGAFSRTVNTLVEQLIQLRLYVEASIDFSDEEIDFISEHGVRQKMQNLLDQLERTRQSARQGALLREGLTLVIAGKPNAGKSSLMNYLAGRETAIVTSQPGTTRDILREYIQIDGMPLHLIDTAGLRDSNDPIEQEGMRRAREAMRNAGRILFIMDESAKRPEDNEILPELLPGNIPVTCIHNKIDKSGARPGIQTIGGNVHIHLSVKTGKGMDILKTHLKQIAGYDDDSGETVFTARRRHLDALRQAQDHIGSALTLIAHSGPLELSAEEMRLAQQALSEITGKFTTEQLLDRVFSSFCIGK</sequence>
<feature type="domain" description="TrmE-type G" evidence="8">
    <location>
        <begin position="214"/>
        <end position="371"/>
    </location>
</feature>
<dbReference type="PROSITE" id="PS51709">
    <property type="entry name" value="G_TRME"/>
    <property type="match status" value="1"/>
</dbReference>
<protein>
    <recommendedName>
        <fullName evidence="6">tRNA modification GTPase MnmE</fullName>
        <ecNumber evidence="6">3.6.-.-</ecNumber>
    </recommendedName>
</protein>
<dbReference type="Pfam" id="PF10396">
    <property type="entry name" value="TrmE_N"/>
    <property type="match status" value="1"/>
</dbReference>
<dbReference type="Pfam" id="PF12631">
    <property type="entry name" value="MnmE_helical"/>
    <property type="match status" value="1"/>
</dbReference>
<feature type="binding site" evidence="6">
    <location>
        <position position="118"/>
    </location>
    <ligand>
        <name>(6S)-5-formyl-5,6,7,8-tetrahydrofolate</name>
        <dbReference type="ChEBI" id="CHEBI:57457"/>
    </ligand>
</feature>
<dbReference type="PANTHER" id="PTHR42714">
    <property type="entry name" value="TRNA MODIFICATION GTPASE GTPBP3"/>
    <property type="match status" value="1"/>
</dbReference>
<feature type="binding site" evidence="6">
    <location>
        <begin position="268"/>
        <end position="271"/>
    </location>
    <ligand>
        <name>GTP</name>
        <dbReference type="ChEBI" id="CHEBI:37565"/>
    </ligand>
</feature>
<evidence type="ECO:0000256" key="4">
    <source>
        <dbReference type="ARBA" id="ARBA00022958"/>
    </source>
</evidence>
<dbReference type="EC" id="3.6.-.-" evidence="6"/>
<feature type="binding site" evidence="6">
    <location>
        <begin position="243"/>
        <end position="249"/>
    </location>
    <ligand>
        <name>GTP</name>
        <dbReference type="ChEBI" id="CHEBI:37565"/>
    </ligand>
</feature>
<dbReference type="RefSeq" id="WP_153250667.1">
    <property type="nucleotide sequence ID" value="NZ_CP044205.1"/>
</dbReference>
<comment type="subunit">
    <text evidence="6">Homodimer. Heterotetramer of two MnmE and two MnmG subunits.</text>
</comment>
<dbReference type="NCBIfam" id="TIGR00450">
    <property type="entry name" value="mnmE_trmE_thdF"/>
    <property type="match status" value="1"/>
</dbReference>
<dbReference type="CDD" id="cd04164">
    <property type="entry name" value="trmE"/>
    <property type="match status" value="1"/>
</dbReference>
<dbReference type="FunCoup" id="A0A5Q0BQX4">
    <property type="interactions" value="579"/>
</dbReference>
<dbReference type="KEGG" id="mmob:F6R98_20430"/>
<accession>A0A5Q0BQX4</accession>
<dbReference type="InterPro" id="IPR027368">
    <property type="entry name" value="MnmE_dom2"/>
</dbReference>
<dbReference type="SUPFAM" id="SSF52540">
    <property type="entry name" value="P-loop containing nucleoside triphosphate hydrolases"/>
    <property type="match status" value="1"/>
</dbReference>
<evidence type="ECO:0000256" key="2">
    <source>
        <dbReference type="ARBA" id="ARBA00022694"/>
    </source>
</evidence>
<dbReference type="InterPro" id="IPR027417">
    <property type="entry name" value="P-loop_NTPase"/>
</dbReference>
<comment type="cofactor">
    <cofactor evidence="6">
        <name>K(+)</name>
        <dbReference type="ChEBI" id="CHEBI:29103"/>
    </cofactor>
    <text evidence="6">Binds 1 potassium ion per subunit.</text>
</comment>
<name>A0A5Q0BQX4_9GAMM</name>
<dbReference type="EMBL" id="CP044205">
    <property type="protein sequence ID" value="QFY44701.1"/>
    <property type="molecule type" value="Genomic_DNA"/>
</dbReference>
<evidence type="ECO:0000256" key="1">
    <source>
        <dbReference type="ARBA" id="ARBA00011043"/>
    </source>
</evidence>
<comment type="caution">
    <text evidence="6">Lacks conserved residue(s) required for the propagation of feature annotation.</text>
</comment>
<evidence type="ECO:0000256" key="6">
    <source>
        <dbReference type="HAMAP-Rule" id="MF_00379"/>
    </source>
</evidence>
<dbReference type="Gene3D" id="3.40.50.300">
    <property type="entry name" value="P-loop containing nucleotide triphosphate hydrolases"/>
    <property type="match status" value="1"/>
</dbReference>
<feature type="binding site" evidence="6">
    <location>
        <position position="79"/>
    </location>
    <ligand>
        <name>(6S)-5-formyl-5,6,7,8-tetrahydrofolate</name>
        <dbReference type="ChEBI" id="CHEBI:57457"/>
    </ligand>
</feature>
<dbReference type="GO" id="GO:0005829">
    <property type="term" value="C:cytosol"/>
    <property type="evidence" value="ECO:0007669"/>
    <property type="project" value="TreeGrafter"/>
</dbReference>
<dbReference type="InterPro" id="IPR027266">
    <property type="entry name" value="TrmE/GcvT-like"/>
</dbReference>
<dbReference type="GO" id="GO:0030488">
    <property type="term" value="P:tRNA methylation"/>
    <property type="evidence" value="ECO:0007669"/>
    <property type="project" value="TreeGrafter"/>
</dbReference>
<dbReference type="InterPro" id="IPR004520">
    <property type="entry name" value="GTPase_MnmE"/>
</dbReference>
<comment type="function">
    <text evidence="6">Exhibits a very high intrinsic GTPase hydrolysis rate. Involved in the addition of a carboxymethylaminomethyl (cmnm) group at the wobble position (U34) of certain tRNAs, forming tRNA-cmnm(5)s(2)U34.</text>
</comment>
<evidence type="ECO:0000313" key="10">
    <source>
        <dbReference type="Proteomes" id="UP000325755"/>
    </source>
</evidence>
<feature type="binding site" evidence="6">
    <location>
        <position position="249"/>
    </location>
    <ligand>
        <name>Mg(2+)</name>
        <dbReference type="ChEBI" id="CHEBI:18420"/>
    </ligand>
</feature>
<evidence type="ECO:0000259" key="8">
    <source>
        <dbReference type="PROSITE" id="PS51709"/>
    </source>
</evidence>
<comment type="similarity">
    <text evidence="1 6 7">Belongs to the TRAFAC class TrmE-Era-EngA-EngB-Septin-like GTPase superfamily. TrmE GTPase family.</text>
</comment>
<gene>
    <name evidence="6 9" type="primary">mnmE</name>
    <name evidence="6" type="synonym">trmE</name>
    <name evidence="9" type="ORF">F6R98_20430</name>
</gene>
<comment type="subcellular location">
    <subcellularLocation>
        <location evidence="6">Cytoplasm</location>
    </subcellularLocation>
</comment>
<feature type="binding site" evidence="6">
    <location>
        <position position="449"/>
    </location>
    <ligand>
        <name>(6S)-5-formyl-5,6,7,8-tetrahydrofolate</name>
        <dbReference type="ChEBI" id="CHEBI:57457"/>
    </ligand>
</feature>
<keyword evidence="6" id="KW-0460">Magnesium</keyword>
<evidence type="ECO:0000256" key="3">
    <source>
        <dbReference type="ARBA" id="ARBA00022741"/>
    </source>
</evidence>
<keyword evidence="2 6" id="KW-0819">tRNA processing</keyword>
<dbReference type="SUPFAM" id="SSF116878">
    <property type="entry name" value="TrmE connector domain"/>
    <property type="match status" value="1"/>
</dbReference>
<proteinExistence type="inferred from homology"/>
<feature type="binding site" evidence="6">
    <location>
        <begin position="224"/>
        <end position="229"/>
    </location>
    <ligand>
        <name>GTP</name>
        <dbReference type="ChEBI" id="CHEBI:37565"/>
    </ligand>
</feature>
<dbReference type="InterPro" id="IPR006073">
    <property type="entry name" value="GTP-bd"/>
</dbReference>
<keyword evidence="4 6" id="KW-0630">Potassium</keyword>
<dbReference type="AlphaFoldDB" id="A0A5Q0BQX4"/>
<feature type="binding site" evidence="6">
    <location>
        <position position="228"/>
    </location>
    <ligand>
        <name>Mg(2+)</name>
        <dbReference type="ChEBI" id="CHEBI:18420"/>
    </ligand>
</feature>
<dbReference type="Proteomes" id="UP000325755">
    <property type="component" value="Chromosome"/>
</dbReference>
<organism evidence="9 10">
    <name type="scientific">Candidatus Methylospira mobilis</name>
    <dbReference type="NCBI Taxonomy" id="1808979"/>
    <lineage>
        <taxon>Bacteria</taxon>
        <taxon>Pseudomonadati</taxon>
        <taxon>Pseudomonadota</taxon>
        <taxon>Gammaproteobacteria</taxon>
        <taxon>Methylococcales</taxon>
        <taxon>Methylococcaceae</taxon>
        <taxon>Candidatus Methylospira</taxon>
    </lineage>
</organism>
<dbReference type="InterPro" id="IPR025867">
    <property type="entry name" value="MnmE_helical"/>
</dbReference>
<dbReference type="GO" id="GO:0003924">
    <property type="term" value="F:GTPase activity"/>
    <property type="evidence" value="ECO:0007669"/>
    <property type="project" value="UniProtKB-UniRule"/>
</dbReference>
<dbReference type="PANTHER" id="PTHR42714:SF2">
    <property type="entry name" value="TRNA MODIFICATION GTPASE GTPBP3, MITOCHONDRIAL"/>
    <property type="match status" value="1"/>
</dbReference>
<reference evidence="9 10" key="1">
    <citation type="submission" date="2019-09" db="EMBL/GenBank/DDBJ databases">
        <title>Ecophysiology of the spiral-shaped methanotroph Methylospira mobilis as revealed by the complete genome sequence.</title>
        <authorList>
            <person name="Oshkin I.Y."/>
            <person name="Dedysh S.N."/>
            <person name="Miroshnikov K."/>
            <person name="Danilova O.V."/>
            <person name="Hakobyan A."/>
            <person name="Liesack W."/>
        </authorList>
    </citation>
    <scope>NUCLEOTIDE SEQUENCE [LARGE SCALE GENOMIC DNA]</scope>
    <source>
        <strain evidence="9 10">Shm1</strain>
    </source>
</reference>
<evidence type="ECO:0000256" key="7">
    <source>
        <dbReference type="RuleBase" id="RU003313"/>
    </source>
</evidence>
<keyword evidence="10" id="KW-1185">Reference proteome</keyword>
<keyword evidence="6" id="KW-0479">Metal-binding</keyword>
<dbReference type="Gene3D" id="1.20.120.430">
    <property type="entry name" value="tRNA modification GTPase MnmE domain 2"/>
    <property type="match status" value="1"/>
</dbReference>
<evidence type="ECO:0000313" key="9">
    <source>
        <dbReference type="EMBL" id="QFY44701.1"/>
    </source>
</evidence>
<dbReference type="HAMAP" id="MF_00379">
    <property type="entry name" value="GTPase_MnmE"/>
    <property type="match status" value="1"/>
</dbReference>
<keyword evidence="5 6" id="KW-0342">GTP-binding</keyword>
<keyword evidence="6" id="KW-0963">Cytoplasm</keyword>
<dbReference type="InterPro" id="IPR018948">
    <property type="entry name" value="GTP-bd_TrmE_N"/>
</dbReference>
<dbReference type="GO" id="GO:0046872">
    <property type="term" value="F:metal ion binding"/>
    <property type="evidence" value="ECO:0007669"/>
    <property type="project" value="UniProtKB-KW"/>
</dbReference>
<dbReference type="OrthoDB" id="9805918at2"/>
<dbReference type="CDD" id="cd14858">
    <property type="entry name" value="TrmE_N"/>
    <property type="match status" value="1"/>
</dbReference>
<dbReference type="Gene3D" id="3.30.1360.120">
    <property type="entry name" value="Probable tRNA modification gtpase trme, domain 1"/>
    <property type="match status" value="1"/>
</dbReference>
<dbReference type="NCBIfam" id="NF003661">
    <property type="entry name" value="PRK05291.1-3"/>
    <property type="match status" value="1"/>
</dbReference>
<feature type="binding site" evidence="6">
    <location>
        <position position="22"/>
    </location>
    <ligand>
        <name>(6S)-5-formyl-5,6,7,8-tetrahydrofolate</name>
        <dbReference type="ChEBI" id="CHEBI:57457"/>
    </ligand>
</feature>
<dbReference type="GO" id="GO:0002098">
    <property type="term" value="P:tRNA wobble uridine modification"/>
    <property type="evidence" value="ECO:0007669"/>
    <property type="project" value="TreeGrafter"/>
</dbReference>